<feature type="region of interest" description="Disordered" evidence="1">
    <location>
        <begin position="72"/>
        <end position="104"/>
    </location>
</feature>
<comment type="caution">
    <text evidence="3">The sequence shown here is derived from an EMBL/GenBank/DDBJ whole genome shotgun (WGS) entry which is preliminary data.</text>
</comment>
<keyword evidence="2" id="KW-0472">Membrane</keyword>
<reference evidence="3" key="1">
    <citation type="journal article" date="2021" name="Proc. Natl. Acad. Sci. U.S.A.">
        <title>Three genomes in the algal genus Volvox reveal the fate of a haploid sex-determining region after a transition to homothallism.</title>
        <authorList>
            <person name="Yamamoto K."/>
            <person name="Hamaji T."/>
            <person name="Kawai-Toyooka H."/>
            <person name="Matsuzaki R."/>
            <person name="Takahashi F."/>
            <person name="Nishimura Y."/>
            <person name="Kawachi M."/>
            <person name="Noguchi H."/>
            <person name="Minakuchi Y."/>
            <person name="Umen J.G."/>
            <person name="Toyoda A."/>
            <person name="Nozaki H."/>
        </authorList>
    </citation>
    <scope>NUCLEOTIDE SEQUENCE</scope>
    <source>
        <strain evidence="3">NIES-3785</strain>
    </source>
</reference>
<gene>
    <name evidence="3" type="ORF">Vretimale_104</name>
</gene>
<keyword evidence="2" id="KW-0812">Transmembrane</keyword>
<sequence length="104" mass="10863">MSQVQEIQDFLAGPQGAIAIAALVLALGLIVIAKYLLRAGGIGTPKRVAAKRKQSQTPTVASTKVSVSSTEAAGQIVDDDDGGKLTRRTRRSPAMRSTCLGVQE</sequence>
<evidence type="ECO:0000313" key="3">
    <source>
        <dbReference type="EMBL" id="GIL93874.1"/>
    </source>
</evidence>
<evidence type="ECO:0000256" key="2">
    <source>
        <dbReference type="SAM" id="Phobius"/>
    </source>
</evidence>
<keyword evidence="2" id="KW-1133">Transmembrane helix</keyword>
<dbReference type="EMBL" id="BNCQ01000001">
    <property type="protein sequence ID" value="GIL93874.1"/>
    <property type="molecule type" value="Genomic_DNA"/>
</dbReference>
<feature type="transmembrane region" description="Helical" evidence="2">
    <location>
        <begin position="16"/>
        <end position="37"/>
    </location>
</feature>
<name>A0A8J4D6J7_9CHLO</name>
<evidence type="ECO:0000313" key="4">
    <source>
        <dbReference type="Proteomes" id="UP000722791"/>
    </source>
</evidence>
<accession>A0A8J4D6J7</accession>
<organism evidence="3 4">
    <name type="scientific">Volvox reticuliferus</name>
    <dbReference type="NCBI Taxonomy" id="1737510"/>
    <lineage>
        <taxon>Eukaryota</taxon>
        <taxon>Viridiplantae</taxon>
        <taxon>Chlorophyta</taxon>
        <taxon>core chlorophytes</taxon>
        <taxon>Chlorophyceae</taxon>
        <taxon>CS clade</taxon>
        <taxon>Chlamydomonadales</taxon>
        <taxon>Volvocaceae</taxon>
        <taxon>Volvox</taxon>
    </lineage>
</organism>
<proteinExistence type="predicted"/>
<dbReference type="Proteomes" id="UP000722791">
    <property type="component" value="Unassembled WGS sequence"/>
</dbReference>
<protein>
    <submittedName>
        <fullName evidence="3">Uncharacterized protein</fullName>
    </submittedName>
</protein>
<dbReference type="AlphaFoldDB" id="A0A8J4D6J7"/>
<evidence type="ECO:0000256" key="1">
    <source>
        <dbReference type="SAM" id="MobiDB-lite"/>
    </source>
</evidence>